<dbReference type="InterPro" id="IPR050090">
    <property type="entry name" value="Tyrosine_recombinase_XerCD"/>
</dbReference>
<name>A0A1I5WNU0_9FIRM</name>
<keyword evidence="2" id="KW-0238">DNA-binding</keyword>
<dbReference type="PANTHER" id="PTHR30349:SF41">
    <property type="entry name" value="INTEGRASE_RECOMBINASE PROTEIN MJ0367-RELATED"/>
    <property type="match status" value="1"/>
</dbReference>
<feature type="domain" description="Tyr recombinase" evidence="4">
    <location>
        <begin position="226"/>
        <end position="434"/>
    </location>
</feature>
<evidence type="ECO:0000313" key="6">
    <source>
        <dbReference type="Proteomes" id="UP000182624"/>
    </source>
</evidence>
<dbReference type="PROSITE" id="PS51898">
    <property type="entry name" value="TYR_RECOMBINASE"/>
    <property type="match status" value="1"/>
</dbReference>
<evidence type="ECO:0000259" key="4">
    <source>
        <dbReference type="PROSITE" id="PS51898"/>
    </source>
</evidence>
<dbReference type="RefSeq" id="WP_083413555.1">
    <property type="nucleotide sequence ID" value="NZ_FOXO01000024.1"/>
</dbReference>
<organism evidence="5 6">
    <name type="scientific">Butyrivibrio proteoclasticus</name>
    <dbReference type="NCBI Taxonomy" id="43305"/>
    <lineage>
        <taxon>Bacteria</taxon>
        <taxon>Bacillati</taxon>
        <taxon>Bacillota</taxon>
        <taxon>Clostridia</taxon>
        <taxon>Lachnospirales</taxon>
        <taxon>Lachnospiraceae</taxon>
        <taxon>Butyrivibrio</taxon>
    </lineage>
</organism>
<dbReference type="GO" id="GO:0006310">
    <property type="term" value="P:DNA recombination"/>
    <property type="evidence" value="ECO:0007669"/>
    <property type="project" value="UniProtKB-KW"/>
</dbReference>
<evidence type="ECO:0000256" key="1">
    <source>
        <dbReference type="ARBA" id="ARBA00008857"/>
    </source>
</evidence>
<reference evidence="6" key="1">
    <citation type="submission" date="2016-10" db="EMBL/GenBank/DDBJ databases">
        <authorList>
            <person name="Varghese N."/>
            <person name="Submissions S."/>
        </authorList>
    </citation>
    <scope>NUCLEOTIDE SEQUENCE [LARGE SCALE GENOMIC DNA]</scope>
    <source>
        <strain evidence="6">P18</strain>
    </source>
</reference>
<dbReference type="OrthoDB" id="1899549at2"/>
<proteinExistence type="inferred from homology"/>
<dbReference type="InterPro" id="IPR002104">
    <property type="entry name" value="Integrase_catalytic"/>
</dbReference>
<sequence>MNTELGAALIGEVCIVKSILKSPSDKINISLEDSLEDARNEYMKHEKEIIIGNYTLPSKPSKDGYYRVYVSDKQAKNGRKQLSAKSLEYLADKIYKHEKGIDGCAKKTFSDVFHIVESEKLRYIKNTEKLLSAQNTASKHRFEYNRFFKGTIFETLFIDEIDKRDIENVIITNLQKYDINKKAFNGMISIIRSVFKLAYYEYWITDNVFLRIDLRKFSGMLAETTPASDRVYSEKELSQILDYIRQYQQENPSYMPAYALELQILMGLRRGEIPPLMWSDIQNGCISINKEQITVKTTASCKQHCTIVNHTKTHKNRLFPVTNDIESFLKKLRKVHLVHNLNSMYLFPYATSTGVISNSIVYSFYARVIDNLGLKKKDLIMGPHSFRRNAITDVVNASNGNMTLASQLFGNSPLVANQNYYTGVDMNSAITALNSRKLS</sequence>
<evidence type="ECO:0000313" key="5">
    <source>
        <dbReference type="EMBL" id="SFQ21389.1"/>
    </source>
</evidence>
<gene>
    <name evidence="5" type="ORF">SAMN04487928_12411</name>
</gene>
<dbReference type="InterPro" id="IPR013762">
    <property type="entry name" value="Integrase-like_cat_sf"/>
</dbReference>
<dbReference type="GO" id="GO:0015074">
    <property type="term" value="P:DNA integration"/>
    <property type="evidence" value="ECO:0007669"/>
    <property type="project" value="InterPro"/>
</dbReference>
<keyword evidence="3" id="KW-0233">DNA recombination</keyword>
<dbReference type="Pfam" id="PF00589">
    <property type="entry name" value="Phage_integrase"/>
    <property type="match status" value="1"/>
</dbReference>
<dbReference type="GO" id="GO:0003677">
    <property type="term" value="F:DNA binding"/>
    <property type="evidence" value="ECO:0007669"/>
    <property type="project" value="UniProtKB-KW"/>
</dbReference>
<dbReference type="SUPFAM" id="SSF56349">
    <property type="entry name" value="DNA breaking-rejoining enzymes"/>
    <property type="match status" value="1"/>
</dbReference>
<comment type="similarity">
    <text evidence="1">Belongs to the 'phage' integrase family.</text>
</comment>
<dbReference type="EMBL" id="FOXO01000024">
    <property type="protein sequence ID" value="SFQ21389.1"/>
    <property type="molecule type" value="Genomic_DNA"/>
</dbReference>
<dbReference type="Gene3D" id="1.10.443.10">
    <property type="entry name" value="Intergrase catalytic core"/>
    <property type="match status" value="1"/>
</dbReference>
<evidence type="ECO:0000256" key="3">
    <source>
        <dbReference type="ARBA" id="ARBA00023172"/>
    </source>
</evidence>
<evidence type="ECO:0000256" key="2">
    <source>
        <dbReference type="ARBA" id="ARBA00023125"/>
    </source>
</evidence>
<dbReference type="PANTHER" id="PTHR30349">
    <property type="entry name" value="PHAGE INTEGRASE-RELATED"/>
    <property type="match status" value="1"/>
</dbReference>
<accession>A0A1I5WNU0</accession>
<keyword evidence="6" id="KW-1185">Reference proteome</keyword>
<dbReference type="Proteomes" id="UP000182624">
    <property type="component" value="Unassembled WGS sequence"/>
</dbReference>
<protein>
    <submittedName>
        <fullName evidence="5">Site-specific recombinase XerD</fullName>
    </submittedName>
</protein>
<dbReference type="AlphaFoldDB" id="A0A1I5WNU0"/>
<dbReference type="InterPro" id="IPR011010">
    <property type="entry name" value="DNA_brk_join_enz"/>
</dbReference>